<evidence type="ECO:0000313" key="2">
    <source>
        <dbReference type="Proteomes" id="UP000077521"/>
    </source>
</evidence>
<proteinExistence type="predicted"/>
<dbReference type="EMBL" id="LWDF02000347">
    <property type="protein sequence ID" value="KAE8250168.1"/>
    <property type="molecule type" value="Genomic_DNA"/>
</dbReference>
<evidence type="ECO:0000313" key="1">
    <source>
        <dbReference type="EMBL" id="KAE8250168.1"/>
    </source>
</evidence>
<comment type="caution">
    <text evidence="1">The sequence shown here is derived from an EMBL/GenBank/DDBJ whole genome shotgun (WGS) entry which is preliminary data.</text>
</comment>
<gene>
    <name evidence="1" type="ORF">A4X13_0g4921</name>
</gene>
<accession>A0A177TTX5</accession>
<dbReference type="AlphaFoldDB" id="A0A177TTX5"/>
<keyword evidence="2" id="KW-1185">Reference proteome</keyword>
<organism evidence="1 2">
    <name type="scientific">Tilletia indica</name>
    <dbReference type="NCBI Taxonomy" id="43049"/>
    <lineage>
        <taxon>Eukaryota</taxon>
        <taxon>Fungi</taxon>
        <taxon>Dikarya</taxon>
        <taxon>Basidiomycota</taxon>
        <taxon>Ustilaginomycotina</taxon>
        <taxon>Exobasidiomycetes</taxon>
        <taxon>Tilletiales</taxon>
        <taxon>Tilletiaceae</taxon>
        <taxon>Tilletia</taxon>
    </lineage>
</organism>
<sequence>MASAEDIKLSAEHPPTERAIAAFTTIESKIKSQIIKSRSDWNKHEPRMWAATEGLTDEQLSDWSAAKDLVGIRAGSVSYGVIIFGRIRIPALSSPGYVFVRIFDPSDEARSDRDVEFHSLFTNEIRNPATADEPGKENEIVDYRAIQTDDDKLEFFNE</sequence>
<dbReference type="OrthoDB" id="3344950at2759"/>
<name>A0A177TTX5_9BASI</name>
<protein>
    <submittedName>
        <fullName evidence="1">Uncharacterized protein</fullName>
    </submittedName>
</protein>
<dbReference type="Proteomes" id="UP000077521">
    <property type="component" value="Unassembled WGS sequence"/>
</dbReference>
<reference evidence="1" key="2">
    <citation type="journal article" date="2019" name="IMA Fungus">
        <title>Genome sequencing and comparison of five Tilletia species to identify candidate genes for the detection of regulated species infecting wheat.</title>
        <authorList>
            <person name="Nguyen H.D.T."/>
            <person name="Sultana T."/>
            <person name="Kesanakurti P."/>
            <person name="Hambleton S."/>
        </authorList>
    </citation>
    <scope>NUCLEOTIDE SEQUENCE</scope>
    <source>
        <strain evidence="1">DAOMC 236416</strain>
    </source>
</reference>
<reference evidence="1" key="1">
    <citation type="submission" date="2016-04" db="EMBL/GenBank/DDBJ databases">
        <authorList>
            <person name="Nguyen H.D."/>
            <person name="Samba Siva P."/>
            <person name="Cullis J."/>
            <person name="Levesque C.A."/>
            <person name="Hambleton S."/>
        </authorList>
    </citation>
    <scope>NUCLEOTIDE SEQUENCE</scope>
    <source>
        <strain evidence="1">DAOMC 236416</strain>
    </source>
</reference>